<feature type="domain" description="Peptidase S1" evidence="2">
    <location>
        <begin position="68"/>
        <end position="110"/>
    </location>
</feature>
<dbReference type="Proteomes" id="UP000694380">
    <property type="component" value="Unplaced"/>
</dbReference>
<reference evidence="3" key="2">
    <citation type="submission" date="2025-09" db="UniProtKB">
        <authorList>
            <consortium name="Ensembl"/>
        </authorList>
    </citation>
    <scope>IDENTIFICATION</scope>
</reference>
<accession>A0A8C3F8L0</accession>
<dbReference type="GeneTree" id="ENSGT01090000260550"/>
<dbReference type="Ensembl" id="ENSCPBT00000005832.1">
    <property type="protein sequence ID" value="ENSCPBP00000004789.1"/>
    <property type="gene ID" value="ENSCPBG00000003843.1"/>
</dbReference>
<dbReference type="InterPro" id="IPR043504">
    <property type="entry name" value="Peptidase_S1_PA_chymotrypsin"/>
</dbReference>
<proteinExistence type="predicted"/>
<dbReference type="PANTHER" id="PTHR24276">
    <property type="entry name" value="POLYSERASE-RELATED"/>
    <property type="match status" value="1"/>
</dbReference>
<evidence type="ECO:0000256" key="1">
    <source>
        <dbReference type="ARBA" id="ARBA00023157"/>
    </source>
</evidence>
<dbReference type="GO" id="GO:0006508">
    <property type="term" value="P:proteolysis"/>
    <property type="evidence" value="ECO:0007669"/>
    <property type="project" value="InterPro"/>
</dbReference>
<dbReference type="InterPro" id="IPR009003">
    <property type="entry name" value="Peptidase_S1_PA"/>
</dbReference>
<protein>
    <recommendedName>
        <fullName evidence="2">Peptidase S1 domain-containing protein</fullName>
    </recommendedName>
</protein>
<organism evidence="3 4">
    <name type="scientific">Chrysemys picta bellii</name>
    <name type="common">Western painted turtle</name>
    <name type="synonym">Emys bellii</name>
    <dbReference type="NCBI Taxonomy" id="8478"/>
    <lineage>
        <taxon>Eukaryota</taxon>
        <taxon>Metazoa</taxon>
        <taxon>Chordata</taxon>
        <taxon>Craniata</taxon>
        <taxon>Vertebrata</taxon>
        <taxon>Euteleostomi</taxon>
        <taxon>Archelosauria</taxon>
        <taxon>Testudinata</taxon>
        <taxon>Testudines</taxon>
        <taxon>Cryptodira</taxon>
        <taxon>Durocryptodira</taxon>
        <taxon>Testudinoidea</taxon>
        <taxon>Emydidae</taxon>
        <taxon>Chrysemys</taxon>
    </lineage>
</organism>
<dbReference type="Pfam" id="PF00089">
    <property type="entry name" value="Trypsin"/>
    <property type="match status" value="1"/>
</dbReference>
<dbReference type="InterPro" id="IPR001254">
    <property type="entry name" value="Trypsin_dom"/>
</dbReference>
<sequence length="119" mass="12949">MSVGPGGSYQCVCAQNKAEVPPSLGVWEHQCVPRTQLKWGTELDFRTVKTECSLPFAWILVTPRLVFTSQGDSGGPLVCDGKAQGIVSHGSGDGSTPSVFTRLSKYVCWIKKTLHKRKP</sequence>
<dbReference type="SUPFAM" id="SSF50494">
    <property type="entry name" value="Trypsin-like serine proteases"/>
    <property type="match status" value="1"/>
</dbReference>
<dbReference type="AlphaFoldDB" id="A0A8C3F8L0"/>
<dbReference type="InterPro" id="IPR050430">
    <property type="entry name" value="Peptidase_S1"/>
</dbReference>
<dbReference type="GO" id="GO:0004252">
    <property type="term" value="F:serine-type endopeptidase activity"/>
    <property type="evidence" value="ECO:0007669"/>
    <property type="project" value="InterPro"/>
</dbReference>
<dbReference type="PANTHER" id="PTHR24276:SF98">
    <property type="entry name" value="FI18310P1-RELATED"/>
    <property type="match status" value="1"/>
</dbReference>
<evidence type="ECO:0000313" key="3">
    <source>
        <dbReference type="Ensembl" id="ENSCPBP00000004789.1"/>
    </source>
</evidence>
<reference evidence="3" key="1">
    <citation type="submission" date="2025-08" db="UniProtKB">
        <authorList>
            <consortium name="Ensembl"/>
        </authorList>
    </citation>
    <scope>IDENTIFICATION</scope>
</reference>
<name>A0A8C3F8L0_CHRPI</name>
<keyword evidence="1" id="KW-1015">Disulfide bond</keyword>
<keyword evidence="4" id="KW-1185">Reference proteome</keyword>
<evidence type="ECO:0000259" key="2">
    <source>
        <dbReference type="Pfam" id="PF00089"/>
    </source>
</evidence>
<evidence type="ECO:0000313" key="4">
    <source>
        <dbReference type="Proteomes" id="UP000694380"/>
    </source>
</evidence>
<dbReference type="Gene3D" id="2.40.10.10">
    <property type="entry name" value="Trypsin-like serine proteases"/>
    <property type="match status" value="1"/>
</dbReference>